<evidence type="ECO:0000313" key="1">
    <source>
        <dbReference type="EMBL" id="OWR05525.1"/>
    </source>
</evidence>
<protein>
    <submittedName>
        <fullName evidence="1">Uncharacterized protein</fullName>
    </submittedName>
</protein>
<keyword evidence="2" id="KW-1185">Reference proteome</keyword>
<dbReference type="AlphaFoldDB" id="A0A254NC25"/>
<accession>A0A254NC25</accession>
<dbReference type="EMBL" id="NISI01000001">
    <property type="protein sequence ID" value="OWR05525.1"/>
    <property type="molecule type" value="Genomic_DNA"/>
</dbReference>
<proteinExistence type="predicted"/>
<organism evidence="1 2">
    <name type="scientific">Roseateles puraquae</name>
    <dbReference type="NCBI Taxonomy" id="431059"/>
    <lineage>
        <taxon>Bacteria</taxon>
        <taxon>Pseudomonadati</taxon>
        <taxon>Pseudomonadota</taxon>
        <taxon>Betaproteobacteria</taxon>
        <taxon>Burkholderiales</taxon>
        <taxon>Sphaerotilaceae</taxon>
        <taxon>Roseateles</taxon>
    </lineage>
</organism>
<comment type="caution">
    <text evidence="1">The sequence shown here is derived from an EMBL/GenBank/DDBJ whole genome shotgun (WGS) entry which is preliminary data.</text>
</comment>
<sequence length="74" mass="8272">MSDASRRNRDVSPHVHHWVYDAVPGQIKGYDGEGRELLAIQADPHFAQRLVAAFSKVFVPRKPVDTTSAVPTQF</sequence>
<reference evidence="1 2" key="1">
    <citation type="journal article" date="2007" name="Int. J. Syst. Evol. Microbiol.">
        <title>Description of Pelomonas aquatica sp. nov. and Pelomonas puraquae sp. nov., isolated from industrial and haemodialysis water.</title>
        <authorList>
            <person name="Gomila M."/>
            <person name="Bowien B."/>
            <person name="Falsen E."/>
            <person name="Moore E.R."/>
            <person name="Lalucat J."/>
        </authorList>
    </citation>
    <scope>NUCLEOTIDE SEQUENCE [LARGE SCALE GENOMIC DNA]</scope>
    <source>
        <strain evidence="1 2">CCUG 52769</strain>
    </source>
</reference>
<evidence type="ECO:0000313" key="2">
    <source>
        <dbReference type="Proteomes" id="UP000197446"/>
    </source>
</evidence>
<dbReference type="Proteomes" id="UP000197446">
    <property type="component" value="Unassembled WGS sequence"/>
</dbReference>
<name>A0A254NC25_9BURK</name>
<dbReference type="RefSeq" id="WP_088481733.1">
    <property type="nucleotide sequence ID" value="NZ_JBCNLH010000002.1"/>
</dbReference>
<gene>
    <name evidence="1" type="ORF">CDO81_03415</name>
</gene>